<evidence type="ECO:0000256" key="5">
    <source>
        <dbReference type="ARBA" id="ARBA00023136"/>
    </source>
</evidence>
<reference evidence="8" key="1">
    <citation type="submission" date="2019-08" db="EMBL/GenBank/DDBJ databases">
        <authorList>
            <person name="Kucharzyk K."/>
            <person name="Murdoch R.W."/>
            <person name="Higgins S."/>
            <person name="Loffler F."/>
        </authorList>
    </citation>
    <scope>NUCLEOTIDE SEQUENCE</scope>
</reference>
<feature type="transmembrane region" description="Helical" evidence="6">
    <location>
        <begin position="26"/>
        <end position="44"/>
    </location>
</feature>
<evidence type="ECO:0000256" key="6">
    <source>
        <dbReference type="SAM" id="Phobius"/>
    </source>
</evidence>
<evidence type="ECO:0000256" key="3">
    <source>
        <dbReference type="ARBA" id="ARBA00022692"/>
    </source>
</evidence>
<dbReference type="InterPro" id="IPR036259">
    <property type="entry name" value="MFS_trans_sf"/>
</dbReference>
<feature type="domain" description="Major facilitator superfamily (MFS) profile" evidence="7">
    <location>
        <begin position="1"/>
        <end position="164"/>
    </location>
</feature>
<name>A0A645HYR3_9ZZZZ</name>
<feature type="transmembrane region" description="Helical" evidence="6">
    <location>
        <begin position="51"/>
        <end position="68"/>
    </location>
</feature>
<dbReference type="GO" id="GO:0016020">
    <property type="term" value="C:membrane"/>
    <property type="evidence" value="ECO:0007669"/>
    <property type="project" value="UniProtKB-SubCell"/>
</dbReference>
<keyword evidence="5 6" id="KW-0472">Membrane</keyword>
<proteinExistence type="predicted"/>
<evidence type="ECO:0000313" key="8">
    <source>
        <dbReference type="EMBL" id="MPN44185.1"/>
    </source>
</evidence>
<dbReference type="PANTHER" id="PTHR42718:SF9">
    <property type="entry name" value="MAJOR FACILITATOR SUPERFAMILY MULTIDRUG TRANSPORTER MFSC"/>
    <property type="match status" value="1"/>
</dbReference>
<comment type="subcellular location">
    <subcellularLocation>
        <location evidence="1">Membrane</location>
        <topology evidence="1">Multi-pass membrane protein</topology>
    </subcellularLocation>
</comment>
<evidence type="ECO:0000259" key="7">
    <source>
        <dbReference type="PROSITE" id="PS50850"/>
    </source>
</evidence>
<dbReference type="InterPro" id="IPR011701">
    <property type="entry name" value="MFS"/>
</dbReference>
<accession>A0A645HYR3</accession>
<protein>
    <submittedName>
        <fullName evidence="8">Riboflavin transporter RibZ</fullName>
    </submittedName>
</protein>
<comment type="caution">
    <text evidence="8">The sequence shown here is derived from an EMBL/GenBank/DDBJ whole genome shotgun (WGS) entry which is preliminary data.</text>
</comment>
<keyword evidence="4 6" id="KW-1133">Transmembrane helix</keyword>
<dbReference type="Pfam" id="PF07690">
    <property type="entry name" value="MFS_1"/>
    <property type="match status" value="1"/>
</dbReference>
<keyword evidence="3 6" id="KW-0812">Transmembrane</keyword>
<dbReference type="EMBL" id="VSSQ01103108">
    <property type="protein sequence ID" value="MPN44185.1"/>
    <property type="molecule type" value="Genomic_DNA"/>
</dbReference>
<evidence type="ECO:0000256" key="4">
    <source>
        <dbReference type="ARBA" id="ARBA00022989"/>
    </source>
</evidence>
<organism evidence="8">
    <name type="scientific">bioreactor metagenome</name>
    <dbReference type="NCBI Taxonomy" id="1076179"/>
    <lineage>
        <taxon>unclassified sequences</taxon>
        <taxon>metagenomes</taxon>
        <taxon>ecological metagenomes</taxon>
    </lineage>
</organism>
<evidence type="ECO:0000256" key="2">
    <source>
        <dbReference type="ARBA" id="ARBA00022448"/>
    </source>
</evidence>
<evidence type="ECO:0000256" key="1">
    <source>
        <dbReference type="ARBA" id="ARBA00004141"/>
    </source>
</evidence>
<dbReference type="SUPFAM" id="SSF103473">
    <property type="entry name" value="MFS general substrate transporter"/>
    <property type="match status" value="1"/>
</dbReference>
<dbReference type="Gene3D" id="1.20.1250.20">
    <property type="entry name" value="MFS general substrate transporter like domains"/>
    <property type="match status" value="1"/>
</dbReference>
<dbReference type="PANTHER" id="PTHR42718">
    <property type="entry name" value="MAJOR FACILITATOR SUPERFAMILY MULTIDRUG TRANSPORTER MFSC"/>
    <property type="match status" value="1"/>
</dbReference>
<dbReference type="PROSITE" id="PS50850">
    <property type="entry name" value="MFS"/>
    <property type="match status" value="1"/>
</dbReference>
<sequence length="174" mass="19038">MMVYPLILTVVAPISGYLSDKIGSEFLTFLGISFTAVGLIFMSTLNEYSTIGVMMIFVSILSLGNGLFQSPNTSLVMSTVPKHKLGIAGSVNALVRNVGMVFGVSFSTTLLYNRMSYKIGYKVSSFLQGREDVFIYGMRIVYISAAIICVIGALTTALRLYQKRRSKKELSKVA</sequence>
<dbReference type="AlphaFoldDB" id="A0A645HYR3"/>
<gene>
    <name evidence="8" type="primary">ribZ_15</name>
    <name evidence="8" type="ORF">SDC9_191746</name>
</gene>
<dbReference type="InterPro" id="IPR020846">
    <property type="entry name" value="MFS_dom"/>
</dbReference>
<keyword evidence="2" id="KW-0813">Transport</keyword>
<feature type="transmembrane region" description="Helical" evidence="6">
    <location>
        <begin position="140"/>
        <end position="161"/>
    </location>
</feature>
<dbReference type="GO" id="GO:0022857">
    <property type="term" value="F:transmembrane transporter activity"/>
    <property type="evidence" value="ECO:0007669"/>
    <property type="project" value="InterPro"/>
</dbReference>